<accession>A0ABP6QBI6</accession>
<evidence type="ECO:0000256" key="4">
    <source>
        <dbReference type="ARBA" id="ARBA00022679"/>
    </source>
</evidence>
<dbReference type="SUPFAM" id="SSF55874">
    <property type="entry name" value="ATPase domain of HSP90 chaperone/DNA topoisomerase II/histidine kinase"/>
    <property type="match status" value="1"/>
</dbReference>
<keyword evidence="5" id="KW-0547">Nucleotide-binding</keyword>
<feature type="domain" description="Histidine kinase/HSP90-like ATPase" evidence="10">
    <location>
        <begin position="313"/>
        <end position="404"/>
    </location>
</feature>
<feature type="transmembrane region" description="Helical" evidence="9">
    <location>
        <begin position="111"/>
        <end position="127"/>
    </location>
</feature>
<keyword evidence="7" id="KW-0067">ATP-binding</keyword>
<sequence>MKHALEAMIDAALREPAEPSRHTLIWPDRTWQRLAAMFVAVALGIGLAAGSIAIYIQQYHVPLTLAWTLGAAQAFPLVAAARWPLAAWRIMVAGLLWSCLAIGAGVEFMPWAVPAIVALVFVLFAVGASYSSRIAVGTGLVTAAVLLGVGISTGRIVPWFGMILAGIVVVTLLFGNAVGGRHQALELLDANEELRRQDLAKAAVLEERSRIARELHDVVAHHMSVIALQAEAAPYKIPDLPPPAKDTFELLRDEARRALTETRRVVGLLRSEDDSAERVPQPGLDRIHDLVSAHDGLTIDLRITGMPRPLSDGVDLSAFRIVQEALSNAARYAPGASVRVEVHYGTETLRIAVRDDGPKSAPEHSGGGHGLVGMRERVALFGGTLFTGPQGNGWAVLAELPYDGQHDPRGDR</sequence>
<evidence type="ECO:0000256" key="1">
    <source>
        <dbReference type="ARBA" id="ARBA00000085"/>
    </source>
</evidence>
<evidence type="ECO:0000313" key="12">
    <source>
        <dbReference type="Proteomes" id="UP001501237"/>
    </source>
</evidence>
<dbReference type="Proteomes" id="UP001501237">
    <property type="component" value="Unassembled WGS sequence"/>
</dbReference>
<dbReference type="EMBL" id="BAAAUV010000006">
    <property type="protein sequence ID" value="GAA3210553.1"/>
    <property type="molecule type" value="Genomic_DNA"/>
</dbReference>
<dbReference type="SMART" id="SM00387">
    <property type="entry name" value="HATPase_c"/>
    <property type="match status" value="1"/>
</dbReference>
<comment type="caution">
    <text evidence="11">The sequence shown here is derived from an EMBL/GenBank/DDBJ whole genome shotgun (WGS) entry which is preliminary data.</text>
</comment>
<evidence type="ECO:0000256" key="9">
    <source>
        <dbReference type="SAM" id="Phobius"/>
    </source>
</evidence>
<reference evidence="12" key="1">
    <citation type="journal article" date="2019" name="Int. J. Syst. Evol. Microbiol.">
        <title>The Global Catalogue of Microorganisms (GCM) 10K type strain sequencing project: providing services to taxonomists for standard genome sequencing and annotation.</title>
        <authorList>
            <consortium name="The Broad Institute Genomics Platform"/>
            <consortium name="The Broad Institute Genome Sequencing Center for Infectious Disease"/>
            <person name="Wu L."/>
            <person name="Ma J."/>
        </authorList>
    </citation>
    <scope>NUCLEOTIDE SEQUENCE [LARGE SCALE GENOMIC DNA]</scope>
    <source>
        <strain evidence="12">JCM 9377</strain>
    </source>
</reference>
<name>A0ABP6QBI6_9ACTN</name>
<keyword evidence="6 11" id="KW-0418">Kinase</keyword>
<evidence type="ECO:0000256" key="6">
    <source>
        <dbReference type="ARBA" id="ARBA00022777"/>
    </source>
</evidence>
<dbReference type="CDD" id="cd16917">
    <property type="entry name" value="HATPase_UhpB-NarQ-NarX-like"/>
    <property type="match status" value="1"/>
</dbReference>
<evidence type="ECO:0000259" key="10">
    <source>
        <dbReference type="SMART" id="SM00387"/>
    </source>
</evidence>
<dbReference type="PANTHER" id="PTHR24421">
    <property type="entry name" value="NITRATE/NITRITE SENSOR PROTEIN NARX-RELATED"/>
    <property type="match status" value="1"/>
</dbReference>
<organism evidence="11 12">
    <name type="scientific">Actinocorallia longicatena</name>
    <dbReference type="NCBI Taxonomy" id="111803"/>
    <lineage>
        <taxon>Bacteria</taxon>
        <taxon>Bacillati</taxon>
        <taxon>Actinomycetota</taxon>
        <taxon>Actinomycetes</taxon>
        <taxon>Streptosporangiales</taxon>
        <taxon>Thermomonosporaceae</taxon>
        <taxon>Actinocorallia</taxon>
    </lineage>
</organism>
<keyword evidence="12" id="KW-1185">Reference proteome</keyword>
<dbReference type="InterPro" id="IPR036890">
    <property type="entry name" value="HATPase_C_sf"/>
</dbReference>
<dbReference type="Gene3D" id="1.20.5.1930">
    <property type="match status" value="1"/>
</dbReference>
<proteinExistence type="predicted"/>
<keyword evidence="8" id="KW-0902">Two-component regulatory system</keyword>
<dbReference type="Pfam" id="PF07730">
    <property type="entry name" value="HisKA_3"/>
    <property type="match status" value="1"/>
</dbReference>
<dbReference type="Gene3D" id="3.30.565.10">
    <property type="entry name" value="Histidine kinase-like ATPase, C-terminal domain"/>
    <property type="match status" value="1"/>
</dbReference>
<dbReference type="GO" id="GO:0016301">
    <property type="term" value="F:kinase activity"/>
    <property type="evidence" value="ECO:0007669"/>
    <property type="project" value="UniProtKB-KW"/>
</dbReference>
<evidence type="ECO:0000256" key="5">
    <source>
        <dbReference type="ARBA" id="ARBA00022741"/>
    </source>
</evidence>
<keyword evidence="3" id="KW-0597">Phosphoprotein</keyword>
<feature type="transmembrane region" description="Helical" evidence="9">
    <location>
        <begin position="134"/>
        <end position="153"/>
    </location>
</feature>
<evidence type="ECO:0000256" key="2">
    <source>
        <dbReference type="ARBA" id="ARBA00012438"/>
    </source>
</evidence>
<keyword evidence="4" id="KW-0808">Transferase</keyword>
<dbReference type="InterPro" id="IPR050482">
    <property type="entry name" value="Sensor_HK_TwoCompSys"/>
</dbReference>
<dbReference type="EC" id="2.7.13.3" evidence="2"/>
<dbReference type="InterPro" id="IPR011712">
    <property type="entry name" value="Sig_transdc_His_kin_sub3_dim/P"/>
</dbReference>
<dbReference type="InterPro" id="IPR003594">
    <property type="entry name" value="HATPase_dom"/>
</dbReference>
<feature type="transmembrane region" description="Helical" evidence="9">
    <location>
        <begin position="86"/>
        <end position="105"/>
    </location>
</feature>
<feature type="transmembrane region" description="Helical" evidence="9">
    <location>
        <begin position="34"/>
        <end position="56"/>
    </location>
</feature>
<evidence type="ECO:0000256" key="3">
    <source>
        <dbReference type="ARBA" id="ARBA00022553"/>
    </source>
</evidence>
<keyword evidence="9" id="KW-0472">Membrane</keyword>
<evidence type="ECO:0000313" key="11">
    <source>
        <dbReference type="EMBL" id="GAA3210553.1"/>
    </source>
</evidence>
<protein>
    <recommendedName>
        <fullName evidence="2">histidine kinase</fullName>
        <ecNumber evidence="2">2.7.13.3</ecNumber>
    </recommendedName>
</protein>
<comment type="catalytic activity">
    <reaction evidence="1">
        <text>ATP + protein L-histidine = ADP + protein N-phospho-L-histidine.</text>
        <dbReference type="EC" id="2.7.13.3"/>
    </reaction>
</comment>
<evidence type="ECO:0000256" key="7">
    <source>
        <dbReference type="ARBA" id="ARBA00022840"/>
    </source>
</evidence>
<dbReference type="Pfam" id="PF02518">
    <property type="entry name" value="HATPase_c"/>
    <property type="match status" value="1"/>
</dbReference>
<feature type="transmembrane region" description="Helical" evidence="9">
    <location>
        <begin position="159"/>
        <end position="178"/>
    </location>
</feature>
<evidence type="ECO:0000256" key="8">
    <source>
        <dbReference type="ARBA" id="ARBA00023012"/>
    </source>
</evidence>
<dbReference type="PANTHER" id="PTHR24421:SF10">
    <property type="entry name" value="NITRATE_NITRITE SENSOR PROTEIN NARQ"/>
    <property type="match status" value="1"/>
</dbReference>
<keyword evidence="9" id="KW-1133">Transmembrane helix</keyword>
<gene>
    <name evidence="11" type="ORF">GCM10010468_28580</name>
</gene>
<keyword evidence="9" id="KW-0812">Transmembrane</keyword>